<accession>A0A2I0KUB2</accession>
<organism evidence="2 3">
    <name type="scientific">Punica granatum</name>
    <name type="common">Pomegranate</name>
    <dbReference type="NCBI Taxonomy" id="22663"/>
    <lineage>
        <taxon>Eukaryota</taxon>
        <taxon>Viridiplantae</taxon>
        <taxon>Streptophyta</taxon>
        <taxon>Embryophyta</taxon>
        <taxon>Tracheophyta</taxon>
        <taxon>Spermatophyta</taxon>
        <taxon>Magnoliopsida</taxon>
        <taxon>eudicotyledons</taxon>
        <taxon>Gunneridae</taxon>
        <taxon>Pentapetalae</taxon>
        <taxon>rosids</taxon>
        <taxon>malvids</taxon>
        <taxon>Myrtales</taxon>
        <taxon>Lythraceae</taxon>
        <taxon>Punica</taxon>
    </lineage>
</organism>
<comment type="caution">
    <text evidence="2">The sequence shown here is derived from an EMBL/GenBank/DDBJ whole genome shotgun (WGS) entry which is preliminary data.</text>
</comment>
<evidence type="ECO:0000313" key="2">
    <source>
        <dbReference type="EMBL" id="PKI72054.1"/>
    </source>
</evidence>
<gene>
    <name evidence="2" type="ORF">CRG98_007549</name>
</gene>
<reference evidence="2 3" key="1">
    <citation type="submission" date="2017-11" db="EMBL/GenBank/DDBJ databases">
        <title>De-novo sequencing of pomegranate (Punica granatum L.) genome.</title>
        <authorList>
            <person name="Akparov Z."/>
            <person name="Amiraslanov A."/>
            <person name="Hajiyeva S."/>
            <person name="Abbasov M."/>
            <person name="Kaur K."/>
            <person name="Hamwieh A."/>
            <person name="Solovyev V."/>
            <person name="Salamov A."/>
            <person name="Braich B."/>
            <person name="Kosarev P."/>
            <person name="Mahmoud A."/>
            <person name="Hajiyev E."/>
            <person name="Babayeva S."/>
            <person name="Izzatullayeva V."/>
            <person name="Mammadov A."/>
            <person name="Mammadov A."/>
            <person name="Sharifova S."/>
            <person name="Ojaghi J."/>
            <person name="Eynullazada K."/>
            <person name="Bayramov B."/>
            <person name="Abdulazimova A."/>
            <person name="Shahmuradov I."/>
        </authorList>
    </citation>
    <scope>NUCLEOTIDE SEQUENCE [LARGE SCALE GENOMIC DNA]</scope>
    <source>
        <strain evidence="3">cv. AG2017</strain>
        <tissue evidence="2">Leaf</tissue>
    </source>
</reference>
<name>A0A2I0KUB2_PUNGR</name>
<dbReference type="Pfam" id="PF24626">
    <property type="entry name" value="SH3_Tf2-1"/>
    <property type="match status" value="1"/>
</dbReference>
<dbReference type="EMBL" id="PGOL01000342">
    <property type="protein sequence ID" value="PKI72054.1"/>
    <property type="molecule type" value="Genomic_DNA"/>
</dbReference>
<dbReference type="AlphaFoldDB" id="A0A2I0KUB2"/>
<dbReference type="PANTHER" id="PTHR46148:SF52">
    <property type="entry name" value="OS04G0603800 PROTEIN"/>
    <property type="match status" value="1"/>
</dbReference>
<sequence length="309" mass="36034">MAEWWYNTIYHTTIKLIPFEALYRFPPLLHMPYFPRDSSVASVDSYLKDMELMIHLLKHHLHMAQNIMKFQADEKRSETSFSIGDWLYLKLQRYKQESMGNRSCQKFSPRYYGPFKILDKIGEVAYKLELPSSAEIHHTFHVSQLKKAVASATTMMRFSHFNLKDKKERLVPGRTWGQRLSVIPSKWPLIKQSLFTIAGRFDPSTLVNNISPLEETLCDSNARSCCYTFLGEENKDNTKIKERRSDKGRGTRSLADSHPFLSDFACGLCWCRRPRRGTNGRRLPQRSLATSKGQEWLPMRHLLPRLEGL</sequence>
<feature type="domain" description="Tf2-1-like SH3-like" evidence="1">
    <location>
        <begin position="84"/>
        <end position="148"/>
    </location>
</feature>
<evidence type="ECO:0000259" key="1">
    <source>
        <dbReference type="Pfam" id="PF24626"/>
    </source>
</evidence>
<dbReference type="STRING" id="22663.A0A2I0KUB2"/>
<dbReference type="PANTHER" id="PTHR46148">
    <property type="entry name" value="CHROMO DOMAIN-CONTAINING PROTEIN"/>
    <property type="match status" value="1"/>
</dbReference>
<evidence type="ECO:0000313" key="3">
    <source>
        <dbReference type="Proteomes" id="UP000233551"/>
    </source>
</evidence>
<dbReference type="InterPro" id="IPR056924">
    <property type="entry name" value="SH3_Tf2-1"/>
</dbReference>
<proteinExistence type="predicted"/>
<keyword evidence="3" id="KW-1185">Reference proteome</keyword>
<dbReference type="Proteomes" id="UP000233551">
    <property type="component" value="Unassembled WGS sequence"/>
</dbReference>
<protein>
    <recommendedName>
        <fullName evidence="1">Tf2-1-like SH3-like domain-containing protein</fullName>
    </recommendedName>
</protein>